<dbReference type="EMBL" id="CP144746">
    <property type="protein sequence ID" value="WVZ57975.1"/>
    <property type="molecule type" value="Genomic_DNA"/>
</dbReference>
<feature type="domain" description="Reverse transcriptase Ty1/copia-type" evidence="1">
    <location>
        <begin position="11"/>
        <end position="233"/>
    </location>
</feature>
<reference evidence="2 3" key="1">
    <citation type="submission" date="2024-02" db="EMBL/GenBank/DDBJ databases">
        <title>High-quality chromosome-scale genome assembly of Pensacola bahiagrass (Paspalum notatum Flugge var. saurae).</title>
        <authorList>
            <person name="Vega J.M."/>
            <person name="Podio M."/>
            <person name="Orjuela J."/>
            <person name="Siena L.A."/>
            <person name="Pessino S.C."/>
            <person name="Combes M.C."/>
            <person name="Mariac C."/>
            <person name="Albertini E."/>
            <person name="Pupilli F."/>
            <person name="Ortiz J.P.A."/>
            <person name="Leblanc O."/>
        </authorList>
    </citation>
    <scope>NUCLEOTIDE SEQUENCE [LARGE SCALE GENOMIC DNA]</scope>
    <source>
        <strain evidence="2">R1</strain>
        <tissue evidence="2">Leaf</tissue>
    </source>
</reference>
<accession>A0AAQ3SNP3</accession>
<dbReference type="Proteomes" id="UP001341281">
    <property type="component" value="Chromosome 02"/>
</dbReference>
<proteinExistence type="predicted"/>
<organism evidence="2 3">
    <name type="scientific">Paspalum notatum var. saurae</name>
    <dbReference type="NCBI Taxonomy" id="547442"/>
    <lineage>
        <taxon>Eukaryota</taxon>
        <taxon>Viridiplantae</taxon>
        <taxon>Streptophyta</taxon>
        <taxon>Embryophyta</taxon>
        <taxon>Tracheophyta</taxon>
        <taxon>Spermatophyta</taxon>
        <taxon>Magnoliopsida</taxon>
        <taxon>Liliopsida</taxon>
        <taxon>Poales</taxon>
        <taxon>Poaceae</taxon>
        <taxon>PACMAD clade</taxon>
        <taxon>Panicoideae</taxon>
        <taxon>Andropogonodae</taxon>
        <taxon>Paspaleae</taxon>
        <taxon>Paspalinae</taxon>
        <taxon>Paspalum</taxon>
    </lineage>
</organism>
<dbReference type="Pfam" id="PF07727">
    <property type="entry name" value="RVT_2"/>
    <property type="match status" value="1"/>
</dbReference>
<evidence type="ECO:0000313" key="3">
    <source>
        <dbReference type="Proteomes" id="UP001341281"/>
    </source>
</evidence>
<dbReference type="AlphaFoldDB" id="A0AAQ3SNP3"/>
<name>A0AAQ3SNP3_PASNO</name>
<evidence type="ECO:0000313" key="2">
    <source>
        <dbReference type="EMBL" id="WVZ57975.1"/>
    </source>
</evidence>
<dbReference type="InterPro" id="IPR043502">
    <property type="entry name" value="DNA/RNA_pol_sf"/>
</dbReference>
<dbReference type="SUPFAM" id="SSF56672">
    <property type="entry name" value="DNA/RNA polymerases"/>
    <property type="match status" value="1"/>
</dbReference>
<gene>
    <name evidence="2" type="ORF">U9M48_008298</name>
</gene>
<protein>
    <recommendedName>
        <fullName evidence="1">Reverse transcriptase Ty1/copia-type domain-containing protein</fullName>
    </recommendedName>
</protein>
<dbReference type="InterPro" id="IPR013103">
    <property type="entry name" value="RVT_2"/>
</dbReference>
<keyword evidence="3" id="KW-1185">Reference proteome</keyword>
<sequence length="237" mass="27919">MEDEMRSMSINKVWDLEEIPKGTKTVSSKWVYKTKRDSKENIERHKARLVAKGFTQRERIDYTETFSPISSKDSFRIIMTLVAQYDLDLHQMDGIPERRFIRNVFMAQSKDFVVKGKENLGCRLKKSIYELNQASRQWYLMFDKTIRSFDFKENIENNLLYVDDILLASSDINLLLETKNFLSSNFDTKDIGEASYVLGIEIHRDRKKRVLGLSQKAYNENILKRYSMHKCKASLSQ</sequence>
<evidence type="ECO:0000259" key="1">
    <source>
        <dbReference type="Pfam" id="PF07727"/>
    </source>
</evidence>